<dbReference type="Pfam" id="PF07715">
    <property type="entry name" value="Plug"/>
    <property type="match status" value="1"/>
</dbReference>
<feature type="domain" description="Outer membrane protein beta-barrel" evidence="7">
    <location>
        <begin position="399"/>
        <end position="790"/>
    </location>
</feature>
<comment type="subcellular location">
    <subcellularLocation>
        <location evidence="1">Cell outer membrane</location>
    </subcellularLocation>
</comment>
<organism evidence="8 9">
    <name type="scientific">Hymenobacter yonginensis</name>
    <dbReference type="NCBI Taxonomy" id="748197"/>
    <lineage>
        <taxon>Bacteria</taxon>
        <taxon>Pseudomonadati</taxon>
        <taxon>Bacteroidota</taxon>
        <taxon>Cytophagia</taxon>
        <taxon>Cytophagales</taxon>
        <taxon>Hymenobacteraceae</taxon>
        <taxon>Hymenobacter</taxon>
    </lineage>
</organism>
<evidence type="ECO:0000256" key="4">
    <source>
        <dbReference type="SAM" id="MobiDB-lite"/>
    </source>
</evidence>
<dbReference type="Gene3D" id="2.60.40.1120">
    <property type="entry name" value="Carboxypeptidase-like, regulatory domain"/>
    <property type="match status" value="1"/>
</dbReference>
<evidence type="ECO:0000256" key="2">
    <source>
        <dbReference type="ARBA" id="ARBA00023136"/>
    </source>
</evidence>
<evidence type="ECO:0000256" key="1">
    <source>
        <dbReference type="ARBA" id="ARBA00004442"/>
    </source>
</evidence>
<dbReference type="Pfam" id="PF14905">
    <property type="entry name" value="OMP_b-brl_3"/>
    <property type="match status" value="1"/>
</dbReference>
<accession>A0ABY7PT79</accession>
<evidence type="ECO:0000259" key="7">
    <source>
        <dbReference type="Pfam" id="PF14905"/>
    </source>
</evidence>
<evidence type="ECO:0000256" key="5">
    <source>
        <dbReference type="SAM" id="SignalP"/>
    </source>
</evidence>
<feature type="domain" description="TonB-dependent receptor plug" evidence="6">
    <location>
        <begin position="141"/>
        <end position="231"/>
    </location>
</feature>
<dbReference type="PANTHER" id="PTHR40980">
    <property type="entry name" value="PLUG DOMAIN-CONTAINING PROTEIN"/>
    <property type="match status" value="1"/>
</dbReference>
<dbReference type="InterPro" id="IPR041700">
    <property type="entry name" value="OMP_b-brl_3"/>
</dbReference>
<evidence type="ECO:0000313" key="8">
    <source>
        <dbReference type="EMBL" id="WBO85820.1"/>
    </source>
</evidence>
<name>A0ABY7PT79_9BACT</name>
<feature type="region of interest" description="Disordered" evidence="4">
    <location>
        <begin position="797"/>
        <end position="817"/>
    </location>
</feature>
<gene>
    <name evidence="8" type="ORF">O9Z63_06120</name>
</gene>
<keyword evidence="9" id="KW-1185">Reference proteome</keyword>
<dbReference type="Proteomes" id="UP001211872">
    <property type="component" value="Chromosome"/>
</dbReference>
<dbReference type="PANTHER" id="PTHR40980:SF4">
    <property type="entry name" value="TONB-DEPENDENT RECEPTOR-LIKE BETA-BARREL DOMAIN-CONTAINING PROTEIN"/>
    <property type="match status" value="1"/>
</dbReference>
<dbReference type="InterPro" id="IPR037066">
    <property type="entry name" value="Plug_dom_sf"/>
</dbReference>
<dbReference type="Gene3D" id="2.170.130.10">
    <property type="entry name" value="TonB-dependent receptor, plug domain"/>
    <property type="match status" value="1"/>
</dbReference>
<dbReference type="SUPFAM" id="SSF56935">
    <property type="entry name" value="Porins"/>
    <property type="match status" value="1"/>
</dbReference>
<evidence type="ECO:0000259" key="6">
    <source>
        <dbReference type="Pfam" id="PF07715"/>
    </source>
</evidence>
<reference evidence="8 9" key="1">
    <citation type="journal article" date="2011" name="Int. J. Syst. Evol. Microbiol.">
        <title>Hymenobacter yonginensis sp. nov., isolated from a mesotrophic artificial lake.</title>
        <authorList>
            <person name="Joung Y."/>
            <person name="Cho S.H."/>
            <person name="Kim H."/>
            <person name="Kim S.B."/>
            <person name="Joh K."/>
        </authorList>
    </citation>
    <scope>NUCLEOTIDE SEQUENCE [LARGE SCALE GENOMIC DNA]</scope>
    <source>
        <strain evidence="8 9">KCTC 22745</strain>
    </source>
</reference>
<dbReference type="InterPro" id="IPR036942">
    <property type="entry name" value="Beta-barrel_TonB_sf"/>
</dbReference>
<keyword evidence="3" id="KW-0998">Cell outer membrane</keyword>
<feature type="compositionally biased region" description="Basic and acidic residues" evidence="4">
    <location>
        <begin position="805"/>
        <end position="817"/>
    </location>
</feature>
<proteinExistence type="predicted"/>
<evidence type="ECO:0000313" key="9">
    <source>
        <dbReference type="Proteomes" id="UP001211872"/>
    </source>
</evidence>
<dbReference type="Gene3D" id="2.40.170.20">
    <property type="entry name" value="TonB-dependent receptor, beta-barrel domain"/>
    <property type="match status" value="1"/>
</dbReference>
<feature type="signal peptide" evidence="5">
    <location>
        <begin position="1"/>
        <end position="27"/>
    </location>
</feature>
<dbReference type="InterPro" id="IPR008969">
    <property type="entry name" value="CarboxyPept-like_regulatory"/>
</dbReference>
<protein>
    <submittedName>
        <fullName evidence="8">TonB-dependent receptor</fullName>
    </submittedName>
</protein>
<sequence length="817" mass="89999">MNPFFADAQRRISYLLPLLALSGPLAAQELPAAVQGQVRTANGAPVEYATVMLHRAIDSVALKTEFTDASGHFLLVPASTGQYLVSVVHVGYAQTWAGPVTVTSGPMQPLRLTLVPSTTQQLRGVTVTGQKPPFERLPDRTVINVENSPLSSGNTVLDVLGRAPGVTVGGNDDLALRGKRGVLVLLDGKRVPMNGAELANMLRALPAEQVSTMELIPNPPAKYDAQGTAGVILINLKKDQHLGTNGSVNASYGRGRYGKHTSGLSLNHRGPHANLYATYAYTDRRNFQNLVFSRLHRPEGLPQASSQQRNEMRNHLVSHTWKAGLDYTLSKQTTLGAMVSGLASQSPWQGTNESAFFDAQGQPVSRYTSDNFRDLRTPNVAANLTFRHTFRPDSAGTPELTADADMARYGIRRGLNLATTFSLPADRPATTLTGTHDGTLHIQSAKADYVRPLPRGLRLELGLKASQVRADNDVVFYRNGSLLPDATQSNRFRYDESIRAAYLTMSRTRPGLTLTAGLRAEQTVATGRQNIGNENFDRRYLQLFPNLSLSRTLSEAHTVGFTLSRRLDRPTYTQLNPFRTYVDATSYRAGNPYLQPMTSYSAELNHTWRQKYTTGLSYARGHWPIVPVYLAQPGPERLVAATDVNLQTRHYYAFTLTAPLAPTKWWQLYTDIELFYIYFDGRLSSTTAPAGRPGAIASANSTFTLGKGWTADLNGSYHSREWYAFQVVEAFGQLGVGVQKSLLDGRATLRLNATDLLYTAPITATSRYQVFEERYRANQDSRAATVSFTYRFGSNEVPPARKRATGAEEEKRRAVSQ</sequence>
<dbReference type="RefSeq" id="WP_270128430.1">
    <property type="nucleotide sequence ID" value="NZ_CP115396.1"/>
</dbReference>
<dbReference type="EMBL" id="CP115396">
    <property type="protein sequence ID" value="WBO85820.1"/>
    <property type="molecule type" value="Genomic_DNA"/>
</dbReference>
<dbReference type="Pfam" id="PF13620">
    <property type="entry name" value="CarboxypepD_reg"/>
    <property type="match status" value="1"/>
</dbReference>
<keyword evidence="2" id="KW-0472">Membrane</keyword>
<evidence type="ECO:0000256" key="3">
    <source>
        <dbReference type="ARBA" id="ARBA00023237"/>
    </source>
</evidence>
<feature type="chain" id="PRO_5046251167" evidence="5">
    <location>
        <begin position="28"/>
        <end position="817"/>
    </location>
</feature>
<keyword evidence="8" id="KW-0675">Receptor</keyword>
<dbReference type="SUPFAM" id="SSF49464">
    <property type="entry name" value="Carboxypeptidase regulatory domain-like"/>
    <property type="match status" value="1"/>
</dbReference>
<dbReference type="InterPro" id="IPR012910">
    <property type="entry name" value="Plug_dom"/>
</dbReference>
<keyword evidence="5" id="KW-0732">Signal</keyword>